<keyword evidence="2" id="KW-1185">Reference proteome</keyword>
<reference evidence="1 2" key="1">
    <citation type="submission" date="2020-03" db="EMBL/GenBank/DDBJ databases">
        <title>Roseomonas stagni sp. nov., isolated from pond water in Japan.</title>
        <authorList>
            <person name="Furuhata K."/>
            <person name="Miyamoto H."/>
            <person name="Goto K."/>
        </authorList>
    </citation>
    <scope>NUCLEOTIDE SEQUENCE [LARGE SCALE GENOMIC DNA]</scope>
    <source>
        <strain evidence="1 2">PeD5</strain>
    </source>
</reference>
<organism evidence="1 2">
    <name type="scientific">Falsiroseomonas algicola</name>
    <dbReference type="NCBI Taxonomy" id="2716930"/>
    <lineage>
        <taxon>Bacteria</taxon>
        <taxon>Pseudomonadati</taxon>
        <taxon>Pseudomonadota</taxon>
        <taxon>Alphaproteobacteria</taxon>
        <taxon>Acetobacterales</taxon>
        <taxon>Roseomonadaceae</taxon>
        <taxon>Falsiroseomonas</taxon>
    </lineage>
</organism>
<dbReference type="GO" id="GO:0003677">
    <property type="term" value="F:DNA binding"/>
    <property type="evidence" value="ECO:0007669"/>
    <property type="project" value="InterPro"/>
</dbReference>
<gene>
    <name evidence="1" type="ORF">G3576_30395</name>
</gene>
<dbReference type="Proteomes" id="UP000475385">
    <property type="component" value="Unassembled WGS sequence"/>
</dbReference>
<accession>A0A6M1LW05</accession>
<comment type="caution">
    <text evidence="1">The sequence shown here is derived from an EMBL/GenBank/DDBJ whole genome shotgun (WGS) entry which is preliminary data.</text>
</comment>
<evidence type="ECO:0000313" key="1">
    <source>
        <dbReference type="EMBL" id="NGM24337.1"/>
    </source>
</evidence>
<dbReference type="AlphaFoldDB" id="A0A6M1LW05"/>
<dbReference type="Gene3D" id="2.30.30.110">
    <property type="match status" value="1"/>
</dbReference>
<dbReference type="EMBL" id="JAAIKB010000032">
    <property type="protein sequence ID" value="NGM24337.1"/>
    <property type="molecule type" value="Genomic_DNA"/>
</dbReference>
<protein>
    <submittedName>
        <fullName evidence="1">Type II toxin-antitoxin system PemK/MazF family toxin</fullName>
    </submittedName>
</protein>
<dbReference type="Pfam" id="PF02452">
    <property type="entry name" value="PemK_toxin"/>
    <property type="match status" value="1"/>
</dbReference>
<proteinExistence type="predicted"/>
<dbReference type="InterPro" id="IPR003477">
    <property type="entry name" value="PemK-like"/>
</dbReference>
<sequence>MRRGDVVRIGGASESYAPPLHAVIVQADLYPSTASVTVCPITENSATAPLLRMPISDGEQVPLPRPAWVMVDKITMIPRQSVGQVIGHLGREDQMALDGLLMVFLGLG</sequence>
<dbReference type="SUPFAM" id="SSF50118">
    <property type="entry name" value="Cell growth inhibitor/plasmid maintenance toxic component"/>
    <property type="match status" value="1"/>
</dbReference>
<name>A0A6M1LW05_9PROT</name>
<evidence type="ECO:0000313" key="2">
    <source>
        <dbReference type="Proteomes" id="UP000475385"/>
    </source>
</evidence>
<dbReference type="InterPro" id="IPR011067">
    <property type="entry name" value="Plasmid_toxin/cell-grow_inhib"/>
</dbReference>
<dbReference type="RefSeq" id="WP_164698247.1">
    <property type="nucleotide sequence ID" value="NZ_JAAIKB010000032.1"/>
</dbReference>